<dbReference type="Gene3D" id="2.30.30.40">
    <property type="entry name" value="SH3 Domains"/>
    <property type="match status" value="1"/>
</dbReference>
<evidence type="ECO:0000256" key="3">
    <source>
        <dbReference type="ARBA" id="ARBA00007891"/>
    </source>
</evidence>
<keyword evidence="14 19" id="KW-0040">ANK repeat</keyword>
<comment type="caution">
    <text evidence="23">The sequence shown here is derived from an EMBL/GenBank/DDBJ whole genome shotgun (WGS) entry which is preliminary data.</text>
</comment>
<dbReference type="PROSITE" id="PS50088">
    <property type="entry name" value="ANK_REPEAT"/>
    <property type="match status" value="2"/>
</dbReference>
<comment type="subcellular location">
    <subcellularLocation>
        <location evidence="2">Cytoplasm</location>
    </subcellularLocation>
    <subcellularLocation>
        <location evidence="1">Endoplasmic reticulum membrane</location>
        <topology evidence="1">Single-pass type IV membrane protein</topology>
    </subcellularLocation>
</comment>
<evidence type="ECO:0000256" key="2">
    <source>
        <dbReference type="ARBA" id="ARBA00004496"/>
    </source>
</evidence>
<feature type="repeat" description="ANK" evidence="19">
    <location>
        <begin position="346"/>
        <end position="378"/>
    </location>
</feature>
<dbReference type="CDD" id="cd15860">
    <property type="entry name" value="SNARE_USE1"/>
    <property type="match status" value="1"/>
</dbReference>
<evidence type="ECO:0000256" key="5">
    <source>
        <dbReference type="ARBA" id="ARBA00022443"/>
    </source>
</evidence>
<evidence type="ECO:0000256" key="1">
    <source>
        <dbReference type="ARBA" id="ARBA00004163"/>
    </source>
</evidence>
<evidence type="ECO:0000256" key="9">
    <source>
        <dbReference type="ARBA" id="ARBA00022737"/>
    </source>
</evidence>
<evidence type="ECO:0000256" key="14">
    <source>
        <dbReference type="ARBA" id="ARBA00023043"/>
    </source>
</evidence>
<evidence type="ECO:0000256" key="17">
    <source>
        <dbReference type="ARBA" id="ARBA00037432"/>
    </source>
</evidence>
<dbReference type="SUPFAM" id="SSF48403">
    <property type="entry name" value="Ankyrin repeat"/>
    <property type="match status" value="1"/>
</dbReference>
<dbReference type="PROSITE" id="PS50297">
    <property type="entry name" value="ANK_REP_REGION"/>
    <property type="match status" value="2"/>
</dbReference>
<dbReference type="PRINTS" id="PR01415">
    <property type="entry name" value="ANKYRIN"/>
</dbReference>
<dbReference type="PANTHER" id="PTHR24155:SF10">
    <property type="entry name" value="OSTEOCLAST-STIMULATING FACTOR 1"/>
    <property type="match status" value="1"/>
</dbReference>
<dbReference type="PANTHER" id="PTHR24155">
    <property type="entry name" value="OSTEOCLAST-STIMULATING FACTOR 1"/>
    <property type="match status" value="1"/>
</dbReference>
<dbReference type="AlphaFoldDB" id="A0A8J2MN25"/>
<dbReference type="GO" id="GO:0005789">
    <property type="term" value="C:endoplasmic reticulum membrane"/>
    <property type="evidence" value="ECO:0007669"/>
    <property type="project" value="UniProtKB-SubCell"/>
</dbReference>
<organism evidence="23 24">
    <name type="scientific">Cotesia congregata</name>
    <name type="common">Parasitoid wasp</name>
    <name type="synonym">Apanteles congregatus</name>
    <dbReference type="NCBI Taxonomy" id="51543"/>
    <lineage>
        <taxon>Eukaryota</taxon>
        <taxon>Metazoa</taxon>
        <taxon>Ecdysozoa</taxon>
        <taxon>Arthropoda</taxon>
        <taxon>Hexapoda</taxon>
        <taxon>Insecta</taxon>
        <taxon>Pterygota</taxon>
        <taxon>Neoptera</taxon>
        <taxon>Endopterygota</taxon>
        <taxon>Hymenoptera</taxon>
        <taxon>Apocrita</taxon>
        <taxon>Ichneumonoidea</taxon>
        <taxon>Braconidae</taxon>
        <taxon>Microgastrinae</taxon>
        <taxon>Cotesia</taxon>
    </lineage>
</organism>
<comment type="similarity">
    <text evidence="3">Belongs to the USE1 family.</text>
</comment>
<dbReference type="InterPro" id="IPR036770">
    <property type="entry name" value="Ankyrin_rpt-contain_sf"/>
</dbReference>
<dbReference type="PRINTS" id="PR00452">
    <property type="entry name" value="SH3DOMAIN"/>
</dbReference>
<evidence type="ECO:0000256" key="4">
    <source>
        <dbReference type="ARBA" id="ARBA00015843"/>
    </source>
</evidence>
<evidence type="ECO:0000256" key="12">
    <source>
        <dbReference type="ARBA" id="ARBA00022927"/>
    </source>
</evidence>
<dbReference type="InterPro" id="IPR019150">
    <property type="entry name" value="Vesicle_transport_protein_Use1"/>
</dbReference>
<keyword evidence="12" id="KW-0653">Protein transport</keyword>
<evidence type="ECO:0000256" key="21">
    <source>
        <dbReference type="SAM" id="MobiDB-lite"/>
    </source>
</evidence>
<comment type="function">
    <text evidence="17">Induces bone resorption, acting probably through a signaling cascade which results in the secretion of factor(s) enhancing osteoclast formation and activity.</text>
</comment>
<evidence type="ECO:0000259" key="22">
    <source>
        <dbReference type="PROSITE" id="PS50002"/>
    </source>
</evidence>
<keyword evidence="13" id="KW-1133">Transmembrane helix</keyword>
<dbReference type="Pfam" id="PF00018">
    <property type="entry name" value="SH3_1"/>
    <property type="match status" value="1"/>
</dbReference>
<dbReference type="PROSITE" id="PS50002">
    <property type="entry name" value="SH3"/>
    <property type="match status" value="1"/>
</dbReference>
<dbReference type="SMART" id="SM00248">
    <property type="entry name" value="ANK"/>
    <property type="match status" value="3"/>
</dbReference>
<keyword evidence="10" id="KW-0256">Endoplasmic reticulum</keyword>
<dbReference type="GO" id="GO:0007165">
    <property type="term" value="P:signal transduction"/>
    <property type="evidence" value="ECO:0007669"/>
    <property type="project" value="TreeGrafter"/>
</dbReference>
<evidence type="ECO:0000256" key="13">
    <source>
        <dbReference type="ARBA" id="ARBA00022989"/>
    </source>
</evidence>
<feature type="region of interest" description="Disordered" evidence="21">
    <location>
        <begin position="397"/>
        <end position="419"/>
    </location>
</feature>
<keyword evidence="11" id="KW-0931">ER-Golgi transport</keyword>
<keyword evidence="9" id="KW-0677">Repeat</keyword>
<keyword evidence="5 20" id="KW-0728">SH3 domain</keyword>
<dbReference type="OrthoDB" id="4506189at2759"/>
<feature type="repeat" description="ANK" evidence="19">
    <location>
        <begin position="312"/>
        <end position="345"/>
    </location>
</feature>
<dbReference type="Gene3D" id="1.25.40.20">
    <property type="entry name" value="Ankyrin repeat-containing domain"/>
    <property type="match status" value="1"/>
</dbReference>
<evidence type="ECO:0000256" key="16">
    <source>
        <dbReference type="ARBA" id="ARBA00032711"/>
    </source>
</evidence>
<evidence type="ECO:0000256" key="19">
    <source>
        <dbReference type="PROSITE-ProRule" id="PRU00023"/>
    </source>
</evidence>
<proteinExistence type="inferred from homology"/>
<keyword evidence="7" id="KW-0963">Cytoplasm</keyword>
<evidence type="ECO:0000256" key="11">
    <source>
        <dbReference type="ARBA" id="ARBA00022892"/>
    </source>
</evidence>
<evidence type="ECO:0000256" key="20">
    <source>
        <dbReference type="PROSITE-ProRule" id="PRU00192"/>
    </source>
</evidence>
<gene>
    <name evidence="23" type="ORF">HICCMSTLAB_LOCUS9332</name>
</gene>
<dbReference type="Pfam" id="PF09753">
    <property type="entry name" value="Use1"/>
    <property type="match status" value="1"/>
</dbReference>
<evidence type="ECO:0000313" key="23">
    <source>
        <dbReference type="EMBL" id="CAG5099996.1"/>
    </source>
</evidence>
<dbReference type="SUPFAM" id="SSF50044">
    <property type="entry name" value="SH3-domain"/>
    <property type="match status" value="1"/>
</dbReference>
<keyword evidence="8" id="KW-0812">Transmembrane</keyword>
<dbReference type="Proteomes" id="UP000786811">
    <property type="component" value="Unassembled WGS sequence"/>
</dbReference>
<dbReference type="EMBL" id="CAJNRD030001122">
    <property type="protein sequence ID" value="CAG5099996.1"/>
    <property type="molecule type" value="Genomic_DNA"/>
</dbReference>
<dbReference type="InterPro" id="IPR001452">
    <property type="entry name" value="SH3_domain"/>
</dbReference>
<dbReference type="GO" id="GO:0015031">
    <property type="term" value="P:protein transport"/>
    <property type="evidence" value="ECO:0007669"/>
    <property type="project" value="UniProtKB-KW"/>
</dbReference>
<sequence>MTQQNAIRMSRSEINVKRLLGRCELLAKEDSHQDWRLEKYINALDDAIKKLQTLPDKPSRDKMMEYTKRIDFLKGVIDAAKLTNSIERVVAAQMLPRATSVLVDSTGPSIVTQIHQKTSAKYNKELQSELFNTELDGDSSVRHRLTNSSPTQDEDLDALIKYNRNMQEKIAENMLLMTNNMKEHALTANAIIKKDLASLERSDKLTEINAVKLNKESLKLEEHTKSKWRCLVWTDELSFEEGEILYVYDRDTDANWWKAKCGDKDGLIPSNYVEEQTEEVELPLHEAARRGNLSFLQECLRQGVSGTGLDSAGNTPLYWAARAGHIECIKELLSQPNPAINAQNKIGDSPLHVAASRGHEEVVDLLLNYGADATLRNNDKLLAEDLANKTSIKNAIQMSKQDHDRDYGYGADDYNDDSD</sequence>
<name>A0A8J2MN25_COTCN</name>
<dbReference type="Pfam" id="PF12796">
    <property type="entry name" value="Ank_2"/>
    <property type="match status" value="1"/>
</dbReference>
<dbReference type="InterPro" id="IPR002110">
    <property type="entry name" value="Ankyrin_rpt"/>
</dbReference>
<keyword evidence="15" id="KW-0472">Membrane</keyword>
<evidence type="ECO:0000313" key="24">
    <source>
        <dbReference type="Proteomes" id="UP000786811"/>
    </source>
</evidence>
<evidence type="ECO:0000256" key="15">
    <source>
        <dbReference type="ARBA" id="ARBA00023136"/>
    </source>
</evidence>
<evidence type="ECO:0000256" key="18">
    <source>
        <dbReference type="ARBA" id="ARBA00040640"/>
    </source>
</evidence>
<evidence type="ECO:0000256" key="7">
    <source>
        <dbReference type="ARBA" id="ARBA00022490"/>
    </source>
</evidence>
<keyword evidence="6" id="KW-0813">Transport</keyword>
<evidence type="ECO:0000256" key="6">
    <source>
        <dbReference type="ARBA" id="ARBA00022448"/>
    </source>
</evidence>
<dbReference type="GO" id="GO:0016192">
    <property type="term" value="P:vesicle-mediated transport"/>
    <property type="evidence" value="ECO:0007669"/>
    <property type="project" value="UniProtKB-KW"/>
</dbReference>
<protein>
    <recommendedName>
        <fullName evidence="18">Osteoclast-stimulating factor 1</fullName>
    </recommendedName>
    <alternativeName>
        <fullName evidence="16">USE1-like protein</fullName>
    </alternativeName>
    <alternativeName>
        <fullName evidence="4">Vesicle transport protein USE1</fullName>
    </alternativeName>
</protein>
<evidence type="ECO:0000256" key="8">
    <source>
        <dbReference type="ARBA" id="ARBA00022692"/>
    </source>
</evidence>
<dbReference type="InterPro" id="IPR036028">
    <property type="entry name" value="SH3-like_dom_sf"/>
</dbReference>
<reference evidence="23" key="1">
    <citation type="submission" date="2021-04" db="EMBL/GenBank/DDBJ databases">
        <authorList>
            <person name="Chebbi M.A.C M."/>
        </authorList>
    </citation>
    <scope>NUCLEOTIDE SEQUENCE</scope>
</reference>
<keyword evidence="24" id="KW-1185">Reference proteome</keyword>
<evidence type="ECO:0000256" key="10">
    <source>
        <dbReference type="ARBA" id="ARBA00022824"/>
    </source>
</evidence>
<dbReference type="SMART" id="SM00326">
    <property type="entry name" value="SH3"/>
    <property type="match status" value="1"/>
</dbReference>
<accession>A0A8J2MN25</accession>
<feature type="domain" description="SH3" evidence="22">
    <location>
        <begin position="219"/>
        <end position="278"/>
    </location>
</feature>